<name>D5BJF2_ZUNPS</name>
<sequence>MMKKRMKFNLELAIRFLFIVLFLYAALSKLIDYQKFYNDLLNSPILGYPLVARFVSILIPCLEIIVSGLLSMGKWLKTGWYLVFLLMVLFTVYIGSILFFSESVPCSCGGIISKLSWDEHLIFNVAFTILSGLGIYLHRKK</sequence>
<evidence type="ECO:0000256" key="2">
    <source>
        <dbReference type="ARBA" id="ARBA00022692"/>
    </source>
</evidence>
<keyword evidence="2 5" id="KW-0812">Transmembrane</keyword>
<evidence type="ECO:0000256" key="1">
    <source>
        <dbReference type="ARBA" id="ARBA00004141"/>
    </source>
</evidence>
<dbReference type="EMBL" id="CP001650">
    <property type="protein sequence ID" value="ADF51618.1"/>
    <property type="molecule type" value="Genomic_DNA"/>
</dbReference>
<organism evidence="7 8">
    <name type="scientific">Zunongwangia profunda (strain DSM 18752 / CCTCC AB 206139 / SM-A87)</name>
    <name type="common">Wangia profunda</name>
    <dbReference type="NCBI Taxonomy" id="655815"/>
    <lineage>
        <taxon>Bacteria</taxon>
        <taxon>Pseudomonadati</taxon>
        <taxon>Bacteroidota</taxon>
        <taxon>Flavobacteriia</taxon>
        <taxon>Flavobacteriales</taxon>
        <taxon>Flavobacteriaceae</taxon>
        <taxon>Zunongwangia</taxon>
    </lineage>
</organism>
<accession>D5BJF2</accession>
<feature type="transmembrane region" description="Helical" evidence="5">
    <location>
        <begin position="121"/>
        <end position="138"/>
    </location>
</feature>
<dbReference type="KEGG" id="zpr:ZPR_1280"/>
<dbReference type="GO" id="GO:0030416">
    <property type="term" value="P:methylamine metabolic process"/>
    <property type="evidence" value="ECO:0007669"/>
    <property type="project" value="InterPro"/>
</dbReference>
<protein>
    <submittedName>
        <fullName evidence="7">Membrane protein</fullName>
    </submittedName>
</protein>
<dbReference type="Proteomes" id="UP000001654">
    <property type="component" value="Chromosome"/>
</dbReference>
<dbReference type="eggNOG" id="ENOG502Z9VN">
    <property type="taxonomic scope" value="Bacteria"/>
</dbReference>
<proteinExistence type="predicted"/>
<evidence type="ECO:0000256" key="4">
    <source>
        <dbReference type="ARBA" id="ARBA00023136"/>
    </source>
</evidence>
<keyword evidence="8" id="KW-1185">Reference proteome</keyword>
<evidence type="ECO:0000256" key="5">
    <source>
        <dbReference type="SAM" id="Phobius"/>
    </source>
</evidence>
<feature type="transmembrane region" description="Helical" evidence="5">
    <location>
        <begin position="12"/>
        <end position="31"/>
    </location>
</feature>
<gene>
    <name evidence="7" type="ordered locus">ZPR_1280</name>
</gene>
<feature type="transmembrane region" description="Helical" evidence="5">
    <location>
        <begin position="79"/>
        <end position="101"/>
    </location>
</feature>
<evidence type="ECO:0000256" key="3">
    <source>
        <dbReference type="ARBA" id="ARBA00022989"/>
    </source>
</evidence>
<feature type="transmembrane region" description="Helical" evidence="5">
    <location>
        <begin position="51"/>
        <end position="72"/>
    </location>
</feature>
<dbReference type="AlphaFoldDB" id="D5BJF2"/>
<dbReference type="GO" id="GO:0016020">
    <property type="term" value="C:membrane"/>
    <property type="evidence" value="ECO:0007669"/>
    <property type="project" value="UniProtKB-SubCell"/>
</dbReference>
<dbReference type="InterPro" id="IPR009908">
    <property type="entry name" value="Methylamine_util_MauE"/>
</dbReference>
<feature type="domain" description="Methylamine utilisation protein MauE" evidence="6">
    <location>
        <begin position="11"/>
        <end position="136"/>
    </location>
</feature>
<evidence type="ECO:0000259" key="6">
    <source>
        <dbReference type="Pfam" id="PF07291"/>
    </source>
</evidence>
<keyword evidence="3 5" id="KW-1133">Transmembrane helix</keyword>
<reference evidence="7 8" key="1">
    <citation type="journal article" date="2010" name="BMC Genomics">
        <title>The complete genome of Zunongwangia profunda SM-A87 reveals its adaptation to the deep-sea environment and ecological role in sedimentary organic nitrogen degradation.</title>
        <authorList>
            <person name="Qin Q.L."/>
            <person name="Zhang X.Y."/>
            <person name="Wang X.M."/>
            <person name="Liu G.M."/>
            <person name="Chen X.L."/>
            <person name="Xie B.B."/>
            <person name="Dang H.Y."/>
            <person name="Zhou B.C."/>
            <person name="Yu J."/>
            <person name="Zhang Y.Z."/>
        </authorList>
    </citation>
    <scope>NUCLEOTIDE SEQUENCE [LARGE SCALE GENOMIC DNA]</scope>
    <source>
        <strain evidence="8">DSM 18752 / CCTCC AB 206139 / SM-A87</strain>
    </source>
</reference>
<dbReference type="Pfam" id="PF07291">
    <property type="entry name" value="MauE"/>
    <property type="match status" value="1"/>
</dbReference>
<evidence type="ECO:0000313" key="7">
    <source>
        <dbReference type="EMBL" id="ADF51618.1"/>
    </source>
</evidence>
<evidence type="ECO:0000313" key="8">
    <source>
        <dbReference type="Proteomes" id="UP000001654"/>
    </source>
</evidence>
<comment type="subcellular location">
    <subcellularLocation>
        <location evidence="1">Membrane</location>
        <topology evidence="1">Multi-pass membrane protein</topology>
    </subcellularLocation>
</comment>
<dbReference type="RefSeq" id="WP_013070770.1">
    <property type="nucleotide sequence ID" value="NC_014041.1"/>
</dbReference>
<keyword evidence="4 5" id="KW-0472">Membrane</keyword>
<dbReference type="STRING" id="655815.ZPR_1280"/>
<dbReference type="HOGENOM" id="CLU_130981_0_0_10"/>